<gene>
    <name evidence="4" type="ORF">A2478_00115</name>
</gene>
<evidence type="ECO:0000259" key="3">
    <source>
        <dbReference type="Pfam" id="PF18912"/>
    </source>
</evidence>
<dbReference type="PANTHER" id="PTHR47505">
    <property type="entry name" value="DNA UTILIZATION PROTEIN YHGH"/>
    <property type="match status" value="1"/>
</dbReference>
<organism evidence="4 5">
    <name type="scientific">Candidatus Falkowbacteria bacterium RIFOXYC2_FULL_36_12</name>
    <dbReference type="NCBI Taxonomy" id="1798002"/>
    <lineage>
        <taxon>Bacteria</taxon>
        <taxon>Candidatus Falkowiibacteriota</taxon>
    </lineage>
</organism>
<dbReference type="Pfam" id="PF00156">
    <property type="entry name" value="Pribosyltran"/>
    <property type="match status" value="1"/>
</dbReference>
<proteinExistence type="inferred from homology"/>
<feature type="domain" description="Phosphoribosyltransferase" evidence="2">
    <location>
        <begin position="173"/>
        <end position="228"/>
    </location>
</feature>
<dbReference type="InterPro" id="IPR051910">
    <property type="entry name" value="ComF/GntX_DNA_util-trans"/>
</dbReference>
<evidence type="ECO:0000256" key="1">
    <source>
        <dbReference type="ARBA" id="ARBA00008007"/>
    </source>
</evidence>
<dbReference type="SUPFAM" id="SSF53271">
    <property type="entry name" value="PRTase-like"/>
    <property type="match status" value="1"/>
</dbReference>
<dbReference type="InterPro" id="IPR000836">
    <property type="entry name" value="PRTase_dom"/>
</dbReference>
<reference evidence="4 5" key="1">
    <citation type="journal article" date="2016" name="Nat. Commun.">
        <title>Thousands of microbial genomes shed light on interconnected biogeochemical processes in an aquifer system.</title>
        <authorList>
            <person name="Anantharaman K."/>
            <person name="Brown C.T."/>
            <person name="Hug L.A."/>
            <person name="Sharon I."/>
            <person name="Castelle C.J."/>
            <person name="Probst A.J."/>
            <person name="Thomas B.C."/>
            <person name="Singh A."/>
            <person name="Wilkins M.J."/>
            <person name="Karaoz U."/>
            <person name="Brodie E.L."/>
            <person name="Williams K.H."/>
            <person name="Hubbard S.S."/>
            <person name="Banfield J.F."/>
        </authorList>
    </citation>
    <scope>NUCLEOTIDE SEQUENCE [LARGE SCALE GENOMIC DNA]</scope>
</reference>
<dbReference type="InterPro" id="IPR044005">
    <property type="entry name" value="DZR_2"/>
</dbReference>
<comment type="caution">
    <text evidence="4">The sequence shown here is derived from an EMBL/GenBank/DDBJ whole genome shotgun (WGS) entry which is preliminary data.</text>
</comment>
<dbReference type="PANTHER" id="PTHR47505:SF1">
    <property type="entry name" value="DNA UTILIZATION PROTEIN YHGH"/>
    <property type="match status" value="1"/>
</dbReference>
<accession>A0A1F5SVT4</accession>
<dbReference type="Gene3D" id="3.40.50.2020">
    <property type="match status" value="1"/>
</dbReference>
<dbReference type="EMBL" id="MFGJ01000008">
    <property type="protein sequence ID" value="OGF30847.1"/>
    <property type="molecule type" value="Genomic_DNA"/>
</dbReference>
<dbReference type="InterPro" id="IPR029057">
    <property type="entry name" value="PRTase-like"/>
</dbReference>
<comment type="similarity">
    <text evidence="1">Belongs to the ComF/GntX family.</text>
</comment>
<name>A0A1F5SVT4_9BACT</name>
<feature type="domain" description="Double zinc ribbon" evidence="3">
    <location>
        <begin position="10"/>
        <end position="61"/>
    </location>
</feature>
<evidence type="ECO:0008006" key="6">
    <source>
        <dbReference type="Google" id="ProtNLM"/>
    </source>
</evidence>
<evidence type="ECO:0000313" key="4">
    <source>
        <dbReference type="EMBL" id="OGF30847.1"/>
    </source>
</evidence>
<evidence type="ECO:0000313" key="5">
    <source>
        <dbReference type="Proteomes" id="UP000179001"/>
    </source>
</evidence>
<sequence>MLQRLKTFFADILFPRECLVCGKDGEIWCNDCQKKVIMINENICLICNQNTAEDGVCDVCQKSSSFNSAVAVCRYKGQMIETVIHKLKYDFIEELAKELANLLVVRLEKYRLVENVVCIPIALHKKRLLERGFNQSALIAKYVAENLCVDYREKALIRCKNTKQQAKLIRNERIENLQQAFVCNEPELIKNKTIILIDDVITTGATFDSAAECLKMAGAGKIIVAAVAHG</sequence>
<dbReference type="CDD" id="cd06223">
    <property type="entry name" value="PRTases_typeI"/>
    <property type="match status" value="1"/>
</dbReference>
<evidence type="ECO:0000259" key="2">
    <source>
        <dbReference type="Pfam" id="PF00156"/>
    </source>
</evidence>
<dbReference type="Pfam" id="PF18912">
    <property type="entry name" value="DZR_2"/>
    <property type="match status" value="1"/>
</dbReference>
<dbReference type="AlphaFoldDB" id="A0A1F5SVT4"/>
<dbReference type="Proteomes" id="UP000179001">
    <property type="component" value="Unassembled WGS sequence"/>
</dbReference>
<dbReference type="STRING" id="1798002.A2478_00115"/>
<protein>
    <recommendedName>
        <fullName evidence="6">Phosphoribosyltransferase domain-containing protein</fullName>
    </recommendedName>
</protein>